<dbReference type="SUPFAM" id="SSF54285">
    <property type="entry name" value="MoaD/ThiS"/>
    <property type="match status" value="1"/>
</dbReference>
<reference evidence="2 3" key="1">
    <citation type="journal article" date="2022" name="Nat. Microbiol.">
        <title>The microbiome of a bacterivorous marine choanoflagellate contains a resource-demanding obligate bacterial associate.</title>
        <authorList>
            <person name="Needham D.M."/>
            <person name="Poirier C."/>
            <person name="Bachy C."/>
            <person name="George E.E."/>
            <person name="Wilken S."/>
            <person name="Yung C.C.M."/>
            <person name="Limardo A.J."/>
            <person name="Morando M."/>
            <person name="Sudek L."/>
            <person name="Malmstrom R.R."/>
            <person name="Keeling P.J."/>
            <person name="Santoro A.E."/>
            <person name="Worden A.Z."/>
        </authorList>
    </citation>
    <scope>NUCLEOTIDE SEQUENCE [LARGE SCALE GENOMIC DNA]</scope>
    <source>
        <strain evidence="2 3">Comchoano-2</strain>
    </source>
</reference>
<organism evidence="2 3">
    <name type="scientific">Candidatus Synchoanobacter obligatus</name>
    <dbReference type="NCBI Taxonomy" id="2919597"/>
    <lineage>
        <taxon>Bacteria</taxon>
        <taxon>Pseudomonadati</taxon>
        <taxon>Pseudomonadota</taxon>
        <taxon>Gammaproteobacteria</taxon>
        <taxon>Candidatus Comchoanobacterales</taxon>
        <taxon>Candidatus Comchoanobacteraceae</taxon>
        <taxon>Candidatus Synchoanobacter</taxon>
    </lineage>
</organism>
<comment type="caution">
    <text evidence="2">The sequence shown here is derived from an EMBL/GenBank/DDBJ whole genome shotgun (WGS) entry which is preliminary data.</text>
</comment>
<dbReference type="EMBL" id="JAKUDN010000002">
    <property type="protein sequence ID" value="MCP8352073.1"/>
    <property type="molecule type" value="Genomic_DNA"/>
</dbReference>
<comment type="similarity">
    <text evidence="1">Belongs to the UPF0125 (RnfH) family.</text>
</comment>
<evidence type="ECO:0000313" key="2">
    <source>
        <dbReference type="EMBL" id="MCP8352073.1"/>
    </source>
</evidence>
<dbReference type="InterPro" id="IPR016155">
    <property type="entry name" value="Mopterin_synth/thiamin_S_b"/>
</dbReference>
<protein>
    <submittedName>
        <fullName evidence="2">RnfH family protein</fullName>
    </submittedName>
</protein>
<dbReference type="InterPro" id="IPR037021">
    <property type="entry name" value="RnfH_sf"/>
</dbReference>
<dbReference type="Proteomes" id="UP001320768">
    <property type="component" value="Unassembled WGS sequence"/>
</dbReference>
<dbReference type="Gene3D" id="3.10.20.280">
    <property type="entry name" value="RnfH-like"/>
    <property type="match status" value="1"/>
</dbReference>
<proteinExistence type="inferred from homology"/>
<name>A0ABT1L5D4_9GAMM</name>
<evidence type="ECO:0000313" key="3">
    <source>
        <dbReference type="Proteomes" id="UP001320768"/>
    </source>
</evidence>
<accession>A0ABT1L5D4</accession>
<sequence length="88" mass="9940">MSCQYVEVAWYDGHTGCICGLQVGLVTVAEALRILELEFIESYVGVNGKLVAGDYLLNEGDRIALYPPLLVDPKEKRRRLLERRSNNK</sequence>
<dbReference type="RefSeq" id="WP_258569183.1">
    <property type="nucleotide sequence ID" value="NZ_JAKUDN010000002.1"/>
</dbReference>
<keyword evidence="3" id="KW-1185">Reference proteome</keyword>
<dbReference type="InterPro" id="IPR005346">
    <property type="entry name" value="RnfH"/>
</dbReference>
<dbReference type="Pfam" id="PF03658">
    <property type="entry name" value="Ub-RnfH"/>
    <property type="match status" value="1"/>
</dbReference>
<gene>
    <name evidence="2" type="ORF">MKS91_02070</name>
</gene>
<evidence type="ECO:0000256" key="1">
    <source>
        <dbReference type="ARBA" id="ARBA00010645"/>
    </source>
</evidence>